<dbReference type="Pfam" id="PF01494">
    <property type="entry name" value="FAD_binding_3"/>
    <property type="match status" value="1"/>
</dbReference>
<name>A0A3M4WEC3_PSECI</name>
<evidence type="ECO:0000313" key="7">
    <source>
        <dbReference type="Proteomes" id="UP000614982"/>
    </source>
</evidence>
<dbReference type="OrthoDB" id="6310849at2"/>
<evidence type="ECO:0000256" key="1">
    <source>
        <dbReference type="ARBA" id="ARBA00038079"/>
    </source>
</evidence>
<evidence type="ECO:0000259" key="3">
    <source>
        <dbReference type="Pfam" id="PF01494"/>
    </source>
</evidence>
<dbReference type="SUPFAM" id="SSF51905">
    <property type="entry name" value="FAD/NAD(P)-binding domain"/>
    <property type="match status" value="1"/>
</dbReference>
<dbReference type="Gene3D" id="3.50.50.60">
    <property type="entry name" value="FAD/NAD(P)-binding domain"/>
    <property type="match status" value="1"/>
</dbReference>
<dbReference type="PRINTS" id="PR00420">
    <property type="entry name" value="RNGMNOXGNASE"/>
</dbReference>
<accession>A0A3M4WEC3</accession>
<keyword evidence="7" id="KW-1185">Reference proteome</keyword>
<evidence type="ECO:0000313" key="4">
    <source>
        <dbReference type="EMBL" id="GFM90040.1"/>
    </source>
</evidence>
<dbReference type="InterPro" id="IPR002938">
    <property type="entry name" value="FAD-bd"/>
</dbReference>
<dbReference type="EMBL" id="BLWA01000001">
    <property type="protein sequence ID" value="GFM90040.1"/>
    <property type="molecule type" value="Genomic_DNA"/>
</dbReference>
<gene>
    <name evidence="5" type="ORF">ALP84_01746</name>
    <name evidence="4" type="ORF">PSCICP_00120</name>
</gene>
<dbReference type="GO" id="GO:0003824">
    <property type="term" value="F:catalytic activity"/>
    <property type="evidence" value="ECO:0007669"/>
    <property type="project" value="UniProtKB-ARBA"/>
</dbReference>
<evidence type="ECO:0000256" key="2">
    <source>
        <dbReference type="ARBA" id="ARBA00040363"/>
    </source>
</evidence>
<dbReference type="Proteomes" id="UP000278332">
    <property type="component" value="Unassembled WGS sequence"/>
</dbReference>
<feature type="domain" description="FAD-binding" evidence="3">
    <location>
        <begin position="5"/>
        <end position="330"/>
    </location>
</feature>
<dbReference type="PANTHER" id="PTHR42685:SF22">
    <property type="entry name" value="CONDITIONED MEDIUM FACTOR RECEPTOR 1"/>
    <property type="match status" value="1"/>
</dbReference>
<dbReference type="PANTHER" id="PTHR42685">
    <property type="entry name" value="GERANYLGERANYL DIPHOSPHATE REDUCTASE"/>
    <property type="match status" value="1"/>
</dbReference>
<evidence type="ECO:0000313" key="6">
    <source>
        <dbReference type="Proteomes" id="UP000278332"/>
    </source>
</evidence>
<dbReference type="InterPro" id="IPR050407">
    <property type="entry name" value="Geranylgeranyl_reductase"/>
</dbReference>
<comment type="similarity">
    <text evidence="1">Belongs to the CbrA family.</text>
</comment>
<dbReference type="GO" id="GO:0071949">
    <property type="term" value="F:FAD binding"/>
    <property type="evidence" value="ECO:0007669"/>
    <property type="project" value="InterPro"/>
</dbReference>
<dbReference type="Gene3D" id="3.30.9.100">
    <property type="match status" value="1"/>
</dbReference>
<sequence>MTHVYDVLVVGAGPAGSALAICLAQVGLDVCMVDRDDAGQPRPGECLSPEAVPALAALGHADLLDDMLVARRCCGVQSIWVTPERAFRDYFAERSSQGYFLDRQVFDARLRDRAQAEGVVLERGVRVTEAEWGAVTTLSGLRGEDFWRGQARFVIDASGKSSVIARLGGAGRRRLSRQVAVAACLPAGTSELASTDWLLIEADTQGWWSGATSASGQRHLVRFFPEGGEVSRSPAELGRQLEQTKLMQHYVAAGELSAAPLQVLDAGCSALDCVATSQWLAVGEAAIAFDPVTSQGLAHAFGASQPAARAVLEYLHHGRVDKLERYDQQTRITLAHSLKGLMSHYAQCHSLASVG</sequence>
<protein>
    <recommendedName>
        <fullName evidence="2">Protein CbrA</fullName>
    </recommendedName>
</protein>
<evidence type="ECO:0000313" key="5">
    <source>
        <dbReference type="EMBL" id="RMR62391.1"/>
    </source>
</evidence>
<dbReference type="Proteomes" id="UP000614982">
    <property type="component" value="Unassembled WGS sequence"/>
</dbReference>
<comment type="caution">
    <text evidence="5">The sequence shown here is derived from an EMBL/GenBank/DDBJ whole genome shotgun (WGS) entry which is preliminary data.</text>
</comment>
<dbReference type="AlphaFoldDB" id="A0A3M4WEC3"/>
<dbReference type="EMBL" id="RBRY01000025">
    <property type="protein sequence ID" value="RMR62391.1"/>
    <property type="molecule type" value="Genomic_DNA"/>
</dbReference>
<dbReference type="InterPro" id="IPR036188">
    <property type="entry name" value="FAD/NAD-bd_sf"/>
</dbReference>
<reference evidence="4 7" key="2">
    <citation type="submission" date="2020-05" db="EMBL/GenBank/DDBJ databases">
        <title>Genetic diversity of Pseudomonas cichorii.</title>
        <authorList>
            <person name="Tani S."/>
            <person name="Yagi H."/>
            <person name="Hashimoto S."/>
            <person name="Iiyama K."/>
            <person name="Furuya N."/>
        </authorList>
    </citation>
    <scope>NUCLEOTIDE SEQUENCE [LARGE SCALE GENOMIC DNA]</scope>
    <source>
        <strain evidence="4 7">LMG 2162</strain>
    </source>
</reference>
<reference evidence="5 6" key="1">
    <citation type="submission" date="2018-08" db="EMBL/GenBank/DDBJ databases">
        <title>Recombination of ecologically and evolutionarily significant loci maintains genetic cohesion in the Pseudomonas syringae species complex.</title>
        <authorList>
            <person name="Dillon M."/>
            <person name="Thakur S."/>
            <person name="Almeida R.N.D."/>
            <person name="Weir B.S."/>
            <person name="Guttman D.S."/>
        </authorList>
    </citation>
    <scope>NUCLEOTIDE SEQUENCE [LARGE SCALE GENOMIC DNA]</scope>
    <source>
        <strain evidence="5 6">ICMP 6917</strain>
    </source>
</reference>
<organism evidence="5 6">
    <name type="scientific">Pseudomonas cichorii</name>
    <dbReference type="NCBI Taxonomy" id="36746"/>
    <lineage>
        <taxon>Bacteria</taxon>
        <taxon>Pseudomonadati</taxon>
        <taxon>Pseudomonadota</taxon>
        <taxon>Gammaproteobacteria</taxon>
        <taxon>Pseudomonadales</taxon>
        <taxon>Pseudomonadaceae</taxon>
        <taxon>Pseudomonas</taxon>
    </lineage>
</organism>
<proteinExistence type="inferred from homology"/>